<feature type="transmembrane region" description="Helical" evidence="1">
    <location>
        <begin position="40"/>
        <end position="58"/>
    </location>
</feature>
<name>A0ABT1PXG9_9ACTN</name>
<dbReference type="EMBL" id="JANFNG010000013">
    <property type="protein sequence ID" value="MCQ4082381.1"/>
    <property type="molecule type" value="Genomic_DNA"/>
</dbReference>
<keyword evidence="3" id="KW-1185">Reference proteome</keyword>
<protein>
    <recommendedName>
        <fullName evidence="4">DUF3311 domain-containing protein</fullName>
    </recommendedName>
</protein>
<evidence type="ECO:0000313" key="3">
    <source>
        <dbReference type="Proteomes" id="UP001057702"/>
    </source>
</evidence>
<organism evidence="2 3">
    <name type="scientific">Streptomyces humicola</name>
    <dbReference type="NCBI Taxonomy" id="2953240"/>
    <lineage>
        <taxon>Bacteria</taxon>
        <taxon>Bacillati</taxon>
        <taxon>Actinomycetota</taxon>
        <taxon>Actinomycetes</taxon>
        <taxon>Kitasatosporales</taxon>
        <taxon>Streptomycetaceae</taxon>
        <taxon>Streptomyces</taxon>
    </lineage>
</organism>
<proteinExistence type="predicted"/>
<accession>A0ABT1PXG9</accession>
<evidence type="ECO:0000313" key="2">
    <source>
        <dbReference type="EMBL" id="MCQ4082381.1"/>
    </source>
</evidence>
<dbReference type="Proteomes" id="UP001057702">
    <property type="component" value="Unassembled WGS sequence"/>
</dbReference>
<dbReference type="RefSeq" id="WP_255921294.1">
    <property type="nucleotide sequence ID" value="NZ_JANFNG010000013.1"/>
</dbReference>
<evidence type="ECO:0008006" key="4">
    <source>
        <dbReference type="Google" id="ProtNLM"/>
    </source>
</evidence>
<keyword evidence="1" id="KW-1133">Transmembrane helix</keyword>
<comment type="caution">
    <text evidence="2">The sequence shown here is derived from an EMBL/GenBank/DDBJ whole genome shotgun (WGS) entry which is preliminary data.</text>
</comment>
<gene>
    <name evidence="2" type="ORF">NGB36_17685</name>
</gene>
<reference evidence="2" key="1">
    <citation type="submission" date="2022-06" db="EMBL/GenBank/DDBJ databases">
        <title>Draft genome sequence of Streptomyces sp. RB6PN25 isolated from peat swamp forest in Thailand.</title>
        <authorList>
            <person name="Duangmal K."/>
            <person name="Klaysubun C."/>
        </authorList>
    </citation>
    <scope>NUCLEOTIDE SEQUENCE</scope>
    <source>
        <strain evidence="2">RB6PN25</strain>
    </source>
</reference>
<sequence length="77" mass="8580">MQRHRTILLLLPLVPAVALLATPWLPFVNSARLWAGLPSMFVWTSAWVLAIVPALAAVEWGRQRHRDTAPERSEVGA</sequence>
<keyword evidence="1" id="KW-0472">Membrane</keyword>
<keyword evidence="1" id="KW-0812">Transmembrane</keyword>
<evidence type="ECO:0000256" key="1">
    <source>
        <dbReference type="SAM" id="Phobius"/>
    </source>
</evidence>